<dbReference type="PANTHER" id="PTHR43024:SF1">
    <property type="entry name" value="UDP-N-ACETYLMURAMOYL-TRIPEPTIDE--D-ALANYL-D-ALANINE LIGASE"/>
    <property type="match status" value="1"/>
</dbReference>
<accession>A0A1F5DN25</accession>
<dbReference type="Pfam" id="PF08245">
    <property type="entry name" value="Mur_ligase_M"/>
    <property type="match status" value="1"/>
</dbReference>
<dbReference type="Gene3D" id="3.40.1190.10">
    <property type="entry name" value="Mur-like, catalytic domain"/>
    <property type="match status" value="1"/>
</dbReference>
<dbReference type="InterPro" id="IPR004101">
    <property type="entry name" value="Mur_ligase_C"/>
</dbReference>
<feature type="domain" description="Mur ligase central" evidence="5">
    <location>
        <begin position="96"/>
        <end position="246"/>
    </location>
</feature>
<dbReference type="EMBL" id="MEZT01000019">
    <property type="protein sequence ID" value="OGD56522.1"/>
    <property type="molecule type" value="Genomic_DNA"/>
</dbReference>
<dbReference type="Pfam" id="PF02875">
    <property type="entry name" value="Mur_ligase_C"/>
    <property type="match status" value="1"/>
</dbReference>
<evidence type="ECO:0000256" key="3">
    <source>
        <dbReference type="ARBA" id="ARBA00022840"/>
    </source>
</evidence>
<gene>
    <name evidence="6" type="ORF">A2V71_02505</name>
</gene>
<evidence type="ECO:0000256" key="1">
    <source>
        <dbReference type="ARBA" id="ARBA00022598"/>
    </source>
</evidence>
<dbReference type="SUPFAM" id="SSF53244">
    <property type="entry name" value="MurD-like peptide ligases, peptide-binding domain"/>
    <property type="match status" value="1"/>
</dbReference>
<dbReference type="GO" id="GO:0016881">
    <property type="term" value="F:acid-amino acid ligase activity"/>
    <property type="evidence" value="ECO:0007669"/>
    <property type="project" value="InterPro"/>
</dbReference>
<evidence type="ECO:0000313" key="6">
    <source>
        <dbReference type="EMBL" id="OGD56522.1"/>
    </source>
</evidence>
<name>A0A1F5DN25_9BACT</name>
<dbReference type="InterPro" id="IPR036615">
    <property type="entry name" value="Mur_ligase_C_dom_sf"/>
</dbReference>
<reference evidence="6 7" key="1">
    <citation type="journal article" date="2016" name="Nat. Commun.">
        <title>Thousands of microbial genomes shed light on interconnected biogeochemical processes in an aquifer system.</title>
        <authorList>
            <person name="Anantharaman K."/>
            <person name="Brown C.T."/>
            <person name="Hug L.A."/>
            <person name="Sharon I."/>
            <person name="Castelle C.J."/>
            <person name="Probst A.J."/>
            <person name="Thomas B.C."/>
            <person name="Singh A."/>
            <person name="Wilkins M.J."/>
            <person name="Karaoz U."/>
            <person name="Brodie E.L."/>
            <person name="Williams K.H."/>
            <person name="Hubbard S.S."/>
            <person name="Banfield J.F."/>
        </authorList>
    </citation>
    <scope>NUCLEOTIDE SEQUENCE [LARGE SCALE GENOMIC DNA]</scope>
</reference>
<evidence type="ECO:0000313" key="7">
    <source>
        <dbReference type="Proteomes" id="UP000178764"/>
    </source>
</evidence>
<dbReference type="InterPro" id="IPR013221">
    <property type="entry name" value="Mur_ligase_cen"/>
</dbReference>
<evidence type="ECO:0000259" key="4">
    <source>
        <dbReference type="Pfam" id="PF02875"/>
    </source>
</evidence>
<keyword evidence="1" id="KW-0436">Ligase</keyword>
<dbReference type="Gene3D" id="3.90.190.20">
    <property type="entry name" value="Mur ligase, C-terminal domain"/>
    <property type="match status" value="1"/>
</dbReference>
<protein>
    <recommendedName>
        <fullName evidence="8">UDP-N-acetylmuramoyl-tripeptide--D-alanyl-D-alanine ligase</fullName>
    </recommendedName>
</protein>
<dbReference type="InterPro" id="IPR036565">
    <property type="entry name" value="Mur-like_cat_sf"/>
</dbReference>
<sequence>MKNLLVSYLRFWAKRYLKRTKPEIIAVTGSVGKTSTKDAIFCVLKSHFGKEVRKSEGNLNNETGAPVAILGFKKAPSYEATNPFGWIPIIFLAPFKSFLTKKNKILILELAADKPGDIKYLTSFIHPKVAVLTNIGPAHLAAFGSIEKIIEEKAGLLRALPMDGTAILNIDDENVKKISYGGRWQKLTIGVSQDADITATNIETEIKDFEPKTTFETRINQKSLKIETPTLGKEANVLSCLAAIAVGKIYDLKDNEIIDGLKNFRSENHRMNILKGKNGCMIIDDSYNANPTSMKAALKILQELPARRKIAVLGDMREIGKITDEAHILIGAYAKEVADEVVSVGKLAKKYGAKNYFGSSEKASAYLLSKVEEGDIILIKASRVLELDKIVEALRA</sequence>
<dbReference type="AlphaFoldDB" id="A0A1F5DN25"/>
<evidence type="ECO:0000256" key="2">
    <source>
        <dbReference type="ARBA" id="ARBA00022741"/>
    </source>
</evidence>
<dbReference type="Proteomes" id="UP000178764">
    <property type="component" value="Unassembled WGS sequence"/>
</dbReference>
<dbReference type="InterPro" id="IPR051046">
    <property type="entry name" value="MurCDEF_CellWall_CoF430Synth"/>
</dbReference>
<keyword evidence="3" id="KW-0067">ATP-binding</keyword>
<dbReference type="SUPFAM" id="SSF53623">
    <property type="entry name" value="MurD-like peptide ligases, catalytic domain"/>
    <property type="match status" value="1"/>
</dbReference>
<feature type="domain" description="Mur ligase C-terminal" evidence="4">
    <location>
        <begin position="269"/>
        <end position="383"/>
    </location>
</feature>
<dbReference type="GO" id="GO:0005524">
    <property type="term" value="F:ATP binding"/>
    <property type="evidence" value="ECO:0007669"/>
    <property type="project" value="UniProtKB-KW"/>
</dbReference>
<comment type="caution">
    <text evidence="6">The sequence shown here is derived from an EMBL/GenBank/DDBJ whole genome shotgun (WGS) entry which is preliminary data.</text>
</comment>
<dbReference type="PANTHER" id="PTHR43024">
    <property type="entry name" value="UDP-N-ACETYLMURAMOYL-TRIPEPTIDE--D-ALANYL-D-ALANINE LIGASE"/>
    <property type="match status" value="1"/>
</dbReference>
<organism evidence="6 7">
    <name type="scientific">Candidatus Berkelbacteria bacterium RBG_13_40_8</name>
    <dbReference type="NCBI Taxonomy" id="1797467"/>
    <lineage>
        <taxon>Bacteria</taxon>
        <taxon>Candidatus Berkelbacteria</taxon>
    </lineage>
</organism>
<proteinExistence type="predicted"/>
<evidence type="ECO:0008006" key="8">
    <source>
        <dbReference type="Google" id="ProtNLM"/>
    </source>
</evidence>
<evidence type="ECO:0000259" key="5">
    <source>
        <dbReference type="Pfam" id="PF08245"/>
    </source>
</evidence>
<keyword evidence="2" id="KW-0547">Nucleotide-binding</keyword>